<dbReference type="AlphaFoldDB" id="A0A9E7GFM7"/>
<dbReference type="InterPro" id="IPR003121">
    <property type="entry name" value="SWIB_MDM2_domain"/>
</dbReference>
<accession>A0A9E7GFM7</accession>
<gene>
    <name evidence="2" type="ORF">MUK42_34166</name>
</gene>
<evidence type="ECO:0000313" key="2">
    <source>
        <dbReference type="EMBL" id="URE14519.1"/>
    </source>
</evidence>
<dbReference type="SMART" id="SM00151">
    <property type="entry name" value="SWIB"/>
    <property type="match status" value="1"/>
</dbReference>
<protein>
    <submittedName>
        <fullName evidence="2">SWIB</fullName>
    </submittedName>
</protein>
<reference evidence="2" key="1">
    <citation type="submission" date="2022-05" db="EMBL/GenBank/DDBJ databases">
        <title>The Musa troglodytarum L. genome provides insights into the mechanism of non-climacteric behaviour and enrichment of carotenoids.</title>
        <authorList>
            <person name="Wang J."/>
        </authorList>
    </citation>
    <scope>NUCLEOTIDE SEQUENCE</scope>
    <source>
        <tissue evidence="2">Leaf</tissue>
    </source>
</reference>
<dbReference type="CDD" id="cd10567">
    <property type="entry name" value="SWIB-MDM2_like"/>
    <property type="match status" value="1"/>
</dbReference>
<keyword evidence="3" id="KW-1185">Reference proteome</keyword>
<dbReference type="Gene3D" id="1.10.245.10">
    <property type="entry name" value="SWIB/MDM2 domain"/>
    <property type="match status" value="1"/>
</dbReference>
<proteinExistence type="predicted"/>
<name>A0A9E7GFM7_9LILI</name>
<dbReference type="EMBL" id="CP097509">
    <property type="protein sequence ID" value="URE14519.1"/>
    <property type="molecule type" value="Genomic_DNA"/>
</dbReference>
<dbReference type="Proteomes" id="UP001055439">
    <property type="component" value="Chromosome 7"/>
</dbReference>
<evidence type="ECO:0000313" key="3">
    <source>
        <dbReference type="Proteomes" id="UP001055439"/>
    </source>
</evidence>
<sequence>MAASISFPTAFFSSDRAWAVSLPRRAVHLPGCLPPRRWLAAAASRVAAEAAPDASGKRRPRGITKSRPVSPELQAVVGEAEIPRTQALKKIWAYIKENNLQNVQLYFLIPFHAGFQRLQEWQSDAIYSPAVETFLYQVPGKLYLITRLFLEYRPELGTCSFQRGTWTAADQAANDLNSCKNVRENDSPAPDGPDSGGSHQHFFSAAVCRVGGMQTQTA</sequence>
<dbReference type="InterPro" id="IPR036885">
    <property type="entry name" value="SWIB_MDM2_dom_sf"/>
</dbReference>
<dbReference type="OrthoDB" id="10251073at2759"/>
<dbReference type="Pfam" id="PF02201">
    <property type="entry name" value="SWIB"/>
    <property type="match status" value="1"/>
</dbReference>
<evidence type="ECO:0000259" key="1">
    <source>
        <dbReference type="SMART" id="SM00151"/>
    </source>
</evidence>
<feature type="domain" description="SWIB" evidence="1">
    <location>
        <begin position="63"/>
        <end position="154"/>
    </location>
</feature>
<dbReference type="InterPro" id="IPR019835">
    <property type="entry name" value="SWIB_domain"/>
</dbReference>
<organism evidence="2 3">
    <name type="scientific">Musa troglodytarum</name>
    <name type="common">fe'i banana</name>
    <dbReference type="NCBI Taxonomy" id="320322"/>
    <lineage>
        <taxon>Eukaryota</taxon>
        <taxon>Viridiplantae</taxon>
        <taxon>Streptophyta</taxon>
        <taxon>Embryophyta</taxon>
        <taxon>Tracheophyta</taxon>
        <taxon>Spermatophyta</taxon>
        <taxon>Magnoliopsida</taxon>
        <taxon>Liliopsida</taxon>
        <taxon>Zingiberales</taxon>
        <taxon>Musaceae</taxon>
        <taxon>Musa</taxon>
    </lineage>
</organism>
<dbReference type="SUPFAM" id="SSF47592">
    <property type="entry name" value="SWIB/MDM2 domain"/>
    <property type="match status" value="1"/>
</dbReference>
<dbReference type="PANTHER" id="PTHR13844">
    <property type="entry name" value="SWI/SNF-RELATED MATRIX-ASSOCIATED ACTIN-DEPENDENT REGULATOR OF CHROMATIN SUBFAMILY D"/>
    <property type="match status" value="1"/>
</dbReference>